<evidence type="ECO:0000313" key="1">
    <source>
        <dbReference type="EMBL" id="CAD1472871.1"/>
    </source>
</evidence>
<dbReference type="Proteomes" id="UP000752696">
    <property type="component" value="Unassembled WGS sequence"/>
</dbReference>
<dbReference type="EMBL" id="CAJDYZ010005884">
    <property type="protein sequence ID" value="CAD1472871.1"/>
    <property type="molecule type" value="Genomic_DNA"/>
</dbReference>
<sequence length="47" mass="5277">HNLIFRRYLYRCGFFTPPVDGALLRAAFVANCLRGALPPVDLRAVCL</sequence>
<organism evidence="1 2">
    <name type="scientific">Heterotrigona itama</name>
    <dbReference type="NCBI Taxonomy" id="395501"/>
    <lineage>
        <taxon>Eukaryota</taxon>
        <taxon>Metazoa</taxon>
        <taxon>Ecdysozoa</taxon>
        <taxon>Arthropoda</taxon>
        <taxon>Hexapoda</taxon>
        <taxon>Insecta</taxon>
        <taxon>Pterygota</taxon>
        <taxon>Neoptera</taxon>
        <taxon>Endopterygota</taxon>
        <taxon>Hymenoptera</taxon>
        <taxon>Apocrita</taxon>
        <taxon>Aculeata</taxon>
        <taxon>Apoidea</taxon>
        <taxon>Anthophila</taxon>
        <taxon>Apidae</taxon>
        <taxon>Heterotrigona</taxon>
    </lineage>
</organism>
<protein>
    <submittedName>
        <fullName evidence="1">Uncharacterized protein</fullName>
    </submittedName>
</protein>
<keyword evidence="2" id="KW-1185">Reference proteome</keyword>
<dbReference type="AlphaFoldDB" id="A0A6V7H0K8"/>
<name>A0A6V7H0K8_9HYME</name>
<reference evidence="1" key="1">
    <citation type="submission" date="2020-07" db="EMBL/GenBank/DDBJ databases">
        <authorList>
            <person name="Nazaruddin N."/>
        </authorList>
    </citation>
    <scope>NUCLEOTIDE SEQUENCE</scope>
</reference>
<proteinExistence type="predicted"/>
<dbReference type="OrthoDB" id="654462at2759"/>
<comment type="caution">
    <text evidence="1">The sequence shown here is derived from an EMBL/GenBank/DDBJ whole genome shotgun (WGS) entry which is preliminary data.</text>
</comment>
<feature type="non-terminal residue" evidence="1">
    <location>
        <position position="1"/>
    </location>
</feature>
<evidence type="ECO:0000313" key="2">
    <source>
        <dbReference type="Proteomes" id="UP000752696"/>
    </source>
</evidence>
<accession>A0A6V7H0K8</accession>
<gene>
    <name evidence="1" type="ORF">MHI_LOCUS342399</name>
</gene>
<feature type="non-terminal residue" evidence="1">
    <location>
        <position position="47"/>
    </location>
</feature>